<dbReference type="PATRIC" id="fig|671143.5.peg.294"/>
<dbReference type="EC" id="2.7.2.3" evidence="2 7"/>
<evidence type="ECO:0000256" key="1">
    <source>
        <dbReference type="ARBA" id="ARBA00000642"/>
    </source>
</evidence>
<comment type="catalytic activity">
    <reaction evidence="1 7">
        <text>(2R)-3-phosphoglycerate + ATP = (2R)-3-phospho-glyceroyl phosphate + ADP</text>
        <dbReference type="Rhea" id="RHEA:14801"/>
        <dbReference type="ChEBI" id="CHEBI:30616"/>
        <dbReference type="ChEBI" id="CHEBI:57604"/>
        <dbReference type="ChEBI" id="CHEBI:58272"/>
        <dbReference type="ChEBI" id="CHEBI:456216"/>
        <dbReference type="EC" id="2.7.2.3"/>
    </reaction>
</comment>
<dbReference type="GO" id="GO:0005524">
    <property type="term" value="F:ATP binding"/>
    <property type="evidence" value="ECO:0007669"/>
    <property type="project" value="UniProtKB-KW"/>
</dbReference>
<dbReference type="GO" id="GO:0004618">
    <property type="term" value="F:phosphoglycerate kinase activity"/>
    <property type="evidence" value="ECO:0007669"/>
    <property type="project" value="UniProtKB-EC"/>
</dbReference>
<dbReference type="EMBL" id="FP565575">
    <property type="protein sequence ID" value="CBE67431.1"/>
    <property type="molecule type" value="Genomic_DNA"/>
</dbReference>
<evidence type="ECO:0000256" key="7">
    <source>
        <dbReference type="RuleBase" id="RU000532"/>
    </source>
</evidence>
<dbReference type="InterPro" id="IPR001576">
    <property type="entry name" value="Phosphoglycerate_kinase"/>
</dbReference>
<dbReference type="HOGENOM" id="CLU_025427_1_0_0"/>
<dbReference type="Proteomes" id="UP000006898">
    <property type="component" value="Chromosome"/>
</dbReference>
<evidence type="ECO:0000256" key="5">
    <source>
        <dbReference type="ARBA" id="ARBA00022777"/>
    </source>
</evidence>
<dbReference type="eggNOG" id="COG0126">
    <property type="taxonomic scope" value="Bacteria"/>
</dbReference>
<evidence type="ECO:0000256" key="4">
    <source>
        <dbReference type="ARBA" id="ARBA00022741"/>
    </source>
</evidence>
<dbReference type="GO" id="GO:0006094">
    <property type="term" value="P:gluconeogenesis"/>
    <property type="evidence" value="ECO:0007669"/>
    <property type="project" value="TreeGrafter"/>
</dbReference>
<comment type="similarity">
    <text evidence="7">Belongs to the phosphoglycerate kinase family.</text>
</comment>
<protein>
    <recommendedName>
        <fullName evidence="2 7">Phosphoglycerate kinase</fullName>
        <ecNumber evidence="2 7">2.7.2.3</ecNumber>
    </recommendedName>
</protein>
<sequence length="282" mass="29547">MLENCRFHPEEEKNDEVFSGALAGLCDLYVNDAFGTAHRAHASTVGVTRFVKQSACGFLMQTELKQLGALLDSPKRPFIAILGGAKVSDKIGVLANLLPKVDSFLIGGGMAYTFLKAQGQEVGSSRVEADGLRIAQETMEQAGRSSVGIHLPSDHVIAERIDADAPTRQVDGSIPVGSMGLDIGPATISRFTQEVRRAKTILWNGPMGVFELLPFREGTFALAKAVATSGAHSVIGGGDTAAAVVQAGVADQMTHISTGGGASLEFLEGKELPGIAALTDKN</sequence>
<evidence type="ECO:0000313" key="9">
    <source>
        <dbReference type="Proteomes" id="UP000006898"/>
    </source>
</evidence>
<evidence type="ECO:0000256" key="6">
    <source>
        <dbReference type="ARBA" id="ARBA00022840"/>
    </source>
</evidence>
<dbReference type="PRINTS" id="PR00477">
    <property type="entry name" value="PHGLYCKINASE"/>
</dbReference>
<evidence type="ECO:0000256" key="2">
    <source>
        <dbReference type="ARBA" id="ARBA00013061"/>
    </source>
</evidence>
<dbReference type="PANTHER" id="PTHR11406:SF23">
    <property type="entry name" value="PHOSPHOGLYCERATE KINASE 1, CHLOROPLASTIC-RELATED"/>
    <property type="match status" value="1"/>
</dbReference>
<dbReference type="FunFam" id="3.40.50.1260:FF:000007">
    <property type="entry name" value="Phosphoglycerate kinase"/>
    <property type="match status" value="1"/>
</dbReference>
<dbReference type="STRING" id="671143.DAMO_0341"/>
<dbReference type="GO" id="GO:0043531">
    <property type="term" value="F:ADP binding"/>
    <property type="evidence" value="ECO:0007669"/>
    <property type="project" value="TreeGrafter"/>
</dbReference>
<dbReference type="InterPro" id="IPR036043">
    <property type="entry name" value="Phosphoglycerate_kinase_sf"/>
</dbReference>
<keyword evidence="6" id="KW-0067">ATP-binding</keyword>
<proteinExistence type="inferred from homology"/>
<keyword evidence="3 7" id="KW-0808">Transferase</keyword>
<gene>
    <name evidence="8" type="primary">cbbK</name>
    <name evidence="8" type="ORF">DAMO_0341</name>
</gene>
<dbReference type="AlphaFoldDB" id="D5MJ66"/>
<keyword evidence="5 7" id="KW-0418">Kinase</keyword>
<dbReference type="KEGG" id="mox:DAMO_0341"/>
<dbReference type="SUPFAM" id="SSF53748">
    <property type="entry name" value="Phosphoglycerate kinase"/>
    <property type="match status" value="1"/>
</dbReference>
<name>D5MJ66_METO1</name>
<dbReference type="InterPro" id="IPR015824">
    <property type="entry name" value="Phosphoglycerate_kinase_N"/>
</dbReference>
<dbReference type="Pfam" id="PF00162">
    <property type="entry name" value="PGK"/>
    <property type="match status" value="1"/>
</dbReference>
<dbReference type="PANTHER" id="PTHR11406">
    <property type="entry name" value="PHOSPHOGLYCERATE KINASE"/>
    <property type="match status" value="1"/>
</dbReference>
<dbReference type="GO" id="GO:0005829">
    <property type="term" value="C:cytosol"/>
    <property type="evidence" value="ECO:0007669"/>
    <property type="project" value="TreeGrafter"/>
</dbReference>
<reference evidence="8 9" key="1">
    <citation type="journal article" date="2010" name="Nature">
        <title>Nitrite-driven anaerobic methane oxidation by oxygenic bacteria.</title>
        <authorList>
            <person name="Ettwig K.F."/>
            <person name="Butler M.K."/>
            <person name="Le Paslier D."/>
            <person name="Pelletier E."/>
            <person name="Mangenot S."/>
            <person name="Kuypers M.M.M."/>
            <person name="Schreiber F."/>
            <person name="Dutilh B.E."/>
            <person name="Zedelius J."/>
            <person name="de Beer D."/>
            <person name="Gloerich J."/>
            <person name="Wessels H.J.C.T."/>
            <person name="van Allen T."/>
            <person name="Luesken F."/>
            <person name="Wu M."/>
            <person name="van de Pas-Schoonen K.T."/>
            <person name="Op den Camp H.J.M."/>
            <person name="Janssen-Megens E.M."/>
            <person name="Francoijs K-J."/>
            <person name="Stunnenberg H."/>
            <person name="Weissenbach J."/>
            <person name="Jetten M.S.M."/>
            <person name="Strous M."/>
        </authorList>
    </citation>
    <scope>NUCLEOTIDE SEQUENCE [LARGE SCALE GENOMIC DNA]</scope>
</reference>
<evidence type="ECO:0000256" key="3">
    <source>
        <dbReference type="ARBA" id="ARBA00022679"/>
    </source>
</evidence>
<keyword evidence="4" id="KW-0547">Nucleotide-binding</keyword>
<evidence type="ECO:0000313" key="8">
    <source>
        <dbReference type="EMBL" id="CBE67431.1"/>
    </source>
</evidence>
<dbReference type="Gene3D" id="3.40.50.1260">
    <property type="entry name" value="Phosphoglycerate kinase, N-terminal domain"/>
    <property type="match status" value="2"/>
</dbReference>
<organism evidence="8 9">
    <name type="scientific">Methylomirabilis oxygeniifera</name>
    <dbReference type="NCBI Taxonomy" id="671143"/>
    <lineage>
        <taxon>Bacteria</taxon>
        <taxon>Candidatus Methylomirabilota</taxon>
        <taxon>Candidatus Methylomirabilia</taxon>
        <taxon>Candidatus Methylomirabilales</taxon>
        <taxon>Candidatus Methylomirabilaceae</taxon>
        <taxon>Candidatus Methylomirabilis</taxon>
    </lineage>
</organism>
<accession>D5MJ66</accession>
<dbReference type="GO" id="GO:0006096">
    <property type="term" value="P:glycolytic process"/>
    <property type="evidence" value="ECO:0007669"/>
    <property type="project" value="InterPro"/>
</dbReference>